<accession>A0ABV9F8X0</accession>
<keyword evidence="6 15" id="KW-0808">Transferase</keyword>
<dbReference type="CDD" id="cd06225">
    <property type="entry name" value="HAMP"/>
    <property type="match status" value="1"/>
</dbReference>
<dbReference type="RefSeq" id="WP_378094634.1">
    <property type="nucleotide sequence ID" value="NZ_JBHSEP010000005.1"/>
</dbReference>
<dbReference type="InterPro" id="IPR003594">
    <property type="entry name" value="HATPase_dom"/>
</dbReference>
<keyword evidence="7" id="KW-0547">Nucleotide-binding</keyword>
<sequence length="598" mass="67483">MRRRLAKAWSALRGSSLYFRIFITTSVVMALTLSVSLIVTLRIFSDTMEDKAEQELGNILEQTNKLIEQRIGMYVNTSQLIFNDPTLLSLPELSDQRRGNDPAFNKEVEPVINKYALSDPGILSVFLVNGRDKRFFPSADFDYYSSGVTDYIEHYYGYAEEYFTRGIVWIPTHPIDYDSRSYADGKVLKLVRDLYDLGVNYSSTLIINVKESSLYELFDNIHTPSGTEFYVLDESGHVITGTDRTAVGGRADEGLFSSAIRAFSGSFQADYRGEPSLYVFQRLEDVEWTTVGIAPIRELLKDRNDIVSGVRLVVLGLLLVSILAAWLLAYSITKPIRGLTGKMQQVKGGNFDVQMDIRSKDEIGLLSLTFNKMVTRINELMNQLKISHRKERDAEMRALQANINPHFLYNTLESVIWLAESRDYDGVTRIISRLGRYYRLSLSRGMDIVKIRDEVAHAENYLSIVRMRYGDKFKYAFDVDPAIAEEPCLKLILQPLVENSLHHGIFPKDGQGTVTVLGERDGAGIRLIVVDDGIGIPPARLNEINAAFRTGHSRELTGSYGIKNVNERIQLKHGAEYGLYFESEEGVGTRVVVRLPAG</sequence>
<keyword evidence="5" id="KW-0597">Phosphoprotein</keyword>
<comment type="caution">
    <text evidence="15">The sequence shown here is derived from an EMBL/GenBank/DDBJ whole genome shotgun (WGS) entry which is preliminary data.</text>
</comment>
<keyword evidence="9" id="KW-0067">ATP-binding</keyword>
<dbReference type="SMART" id="SM00304">
    <property type="entry name" value="HAMP"/>
    <property type="match status" value="1"/>
</dbReference>
<dbReference type="Pfam" id="PF06580">
    <property type="entry name" value="His_kinase"/>
    <property type="match status" value="1"/>
</dbReference>
<evidence type="ECO:0000256" key="9">
    <source>
        <dbReference type="ARBA" id="ARBA00022840"/>
    </source>
</evidence>
<dbReference type="SMART" id="SM00387">
    <property type="entry name" value="HATPase_c"/>
    <property type="match status" value="1"/>
</dbReference>
<evidence type="ECO:0000256" key="11">
    <source>
        <dbReference type="ARBA" id="ARBA00023136"/>
    </source>
</evidence>
<dbReference type="InterPro" id="IPR036890">
    <property type="entry name" value="HATPase_C_sf"/>
</dbReference>
<comment type="subcellular location">
    <subcellularLocation>
        <location evidence="2">Cell membrane</location>
        <topology evidence="2">Multi-pass membrane protein</topology>
    </subcellularLocation>
</comment>
<evidence type="ECO:0000256" key="1">
    <source>
        <dbReference type="ARBA" id="ARBA00000085"/>
    </source>
</evidence>
<evidence type="ECO:0000256" key="8">
    <source>
        <dbReference type="ARBA" id="ARBA00022777"/>
    </source>
</evidence>
<keyword evidence="12" id="KW-0812">Transmembrane</keyword>
<evidence type="ECO:0000256" key="10">
    <source>
        <dbReference type="ARBA" id="ARBA00023012"/>
    </source>
</evidence>
<dbReference type="EC" id="2.7.13.3" evidence="3"/>
<feature type="transmembrane region" description="Helical" evidence="12">
    <location>
        <begin position="21"/>
        <end position="44"/>
    </location>
</feature>
<evidence type="ECO:0000256" key="7">
    <source>
        <dbReference type="ARBA" id="ARBA00022741"/>
    </source>
</evidence>
<evidence type="ECO:0000256" key="4">
    <source>
        <dbReference type="ARBA" id="ARBA00022475"/>
    </source>
</evidence>
<evidence type="ECO:0000256" key="6">
    <source>
        <dbReference type="ARBA" id="ARBA00022679"/>
    </source>
</evidence>
<dbReference type="Pfam" id="PF02518">
    <property type="entry name" value="HATPase_c"/>
    <property type="match status" value="1"/>
</dbReference>
<evidence type="ECO:0000256" key="3">
    <source>
        <dbReference type="ARBA" id="ARBA00012438"/>
    </source>
</evidence>
<dbReference type="GO" id="GO:0004673">
    <property type="term" value="F:protein histidine kinase activity"/>
    <property type="evidence" value="ECO:0007669"/>
    <property type="project" value="UniProtKB-EC"/>
</dbReference>
<dbReference type="PANTHER" id="PTHR34220:SF7">
    <property type="entry name" value="SENSOR HISTIDINE KINASE YPDA"/>
    <property type="match status" value="1"/>
</dbReference>
<evidence type="ECO:0000259" key="14">
    <source>
        <dbReference type="PROSITE" id="PS50885"/>
    </source>
</evidence>
<dbReference type="Proteomes" id="UP001596028">
    <property type="component" value="Unassembled WGS sequence"/>
</dbReference>
<protein>
    <recommendedName>
        <fullName evidence="3">histidine kinase</fullName>
        <ecNumber evidence="3">2.7.13.3</ecNumber>
    </recommendedName>
</protein>
<dbReference type="InterPro" id="IPR050640">
    <property type="entry name" value="Bact_2-comp_sensor_kinase"/>
</dbReference>
<evidence type="ECO:0000256" key="5">
    <source>
        <dbReference type="ARBA" id="ARBA00022553"/>
    </source>
</evidence>
<keyword evidence="10" id="KW-0902">Two-component regulatory system</keyword>
<gene>
    <name evidence="15" type="ORF">ACFO3S_09220</name>
</gene>
<reference evidence="16" key="1">
    <citation type="journal article" date="2019" name="Int. J. Syst. Evol. Microbiol.">
        <title>The Global Catalogue of Microorganisms (GCM) 10K type strain sequencing project: providing services to taxonomists for standard genome sequencing and annotation.</title>
        <authorList>
            <consortium name="The Broad Institute Genomics Platform"/>
            <consortium name="The Broad Institute Genome Sequencing Center for Infectious Disease"/>
            <person name="Wu L."/>
            <person name="Ma J."/>
        </authorList>
    </citation>
    <scope>NUCLEOTIDE SEQUENCE [LARGE SCALE GENOMIC DNA]</scope>
    <source>
        <strain evidence="16">CCUG 49571</strain>
    </source>
</reference>
<feature type="transmembrane region" description="Helical" evidence="12">
    <location>
        <begin position="312"/>
        <end position="333"/>
    </location>
</feature>
<keyword evidence="4" id="KW-1003">Cell membrane</keyword>
<name>A0ABV9F8X0_9BACL</name>
<dbReference type="Gene3D" id="3.30.565.10">
    <property type="entry name" value="Histidine kinase-like ATPase, C-terminal domain"/>
    <property type="match status" value="1"/>
</dbReference>
<dbReference type="EMBL" id="JBHSEP010000005">
    <property type="protein sequence ID" value="MFC4598410.1"/>
    <property type="molecule type" value="Genomic_DNA"/>
</dbReference>
<dbReference type="InterPro" id="IPR003660">
    <property type="entry name" value="HAMP_dom"/>
</dbReference>
<dbReference type="PROSITE" id="PS50885">
    <property type="entry name" value="HAMP"/>
    <property type="match status" value="1"/>
</dbReference>
<keyword evidence="11 12" id="KW-0472">Membrane</keyword>
<dbReference type="Pfam" id="PF00672">
    <property type="entry name" value="HAMP"/>
    <property type="match status" value="1"/>
</dbReference>
<dbReference type="InterPro" id="IPR005467">
    <property type="entry name" value="His_kinase_dom"/>
</dbReference>
<evidence type="ECO:0000256" key="12">
    <source>
        <dbReference type="SAM" id="Phobius"/>
    </source>
</evidence>
<evidence type="ECO:0000313" key="15">
    <source>
        <dbReference type="EMBL" id="MFC4598410.1"/>
    </source>
</evidence>
<dbReference type="PANTHER" id="PTHR34220">
    <property type="entry name" value="SENSOR HISTIDINE KINASE YPDA"/>
    <property type="match status" value="1"/>
</dbReference>
<dbReference type="PROSITE" id="PS50109">
    <property type="entry name" value="HIS_KIN"/>
    <property type="match status" value="1"/>
</dbReference>
<keyword evidence="8 15" id="KW-0418">Kinase</keyword>
<dbReference type="SUPFAM" id="SSF55874">
    <property type="entry name" value="ATPase domain of HSP90 chaperone/DNA topoisomerase II/histidine kinase"/>
    <property type="match status" value="1"/>
</dbReference>
<organism evidence="15 16">
    <name type="scientific">Cohnella hongkongensis</name>
    <dbReference type="NCBI Taxonomy" id="178337"/>
    <lineage>
        <taxon>Bacteria</taxon>
        <taxon>Bacillati</taxon>
        <taxon>Bacillota</taxon>
        <taxon>Bacilli</taxon>
        <taxon>Bacillales</taxon>
        <taxon>Paenibacillaceae</taxon>
        <taxon>Cohnella</taxon>
    </lineage>
</organism>
<evidence type="ECO:0000256" key="2">
    <source>
        <dbReference type="ARBA" id="ARBA00004651"/>
    </source>
</evidence>
<feature type="domain" description="HAMP" evidence="14">
    <location>
        <begin position="330"/>
        <end position="382"/>
    </location>
</feature>
<dbReference type="Gene3D" id="6.10.340.10">
    <property type="match status" value="1"/>
</dbReference>
<proteinExistence type="predicted"/>
<dbReference type="InterPro" id="IPR010559">
    <property type="entry name" value="Sig_transdc_His_kin_internal"/>
</dbReference>
<keyword evidence="12" id="KW-1133">Transmembrane helix</keyword>
<comment type="catalytic activity">
    <reaction evidence="1">
        <text>ATP + protein L-histidine = ADP + protein N-phospho-L-histidine.</text>
        <dbReference type="EC" id="2.7.13.3"/>
    </reaction>
</comment>
<feature type="domain" description="Histidine kinase" evidence="13">
    <location>
        <begin position="489"/>
        <end position="598"/>
    </location>
</feature>
<evidence type="ECO:0000259" key="13">
    <source>
        <dbReference type="PROSITE" id="PS50109"/>
    </source>
</evidence>
<dbReference type="SUPFAM" id="SSF158472">
    <property type="entry name" value="HAMP domain-like"/>
    <property type="match status" value="1"/>
</dbReference>
<evidence type="ECO:0000313" key="16">
    <source>
        <dbReference type="Proteomes" id="UP001596028"/>
    </source>
</evidence>
<keyword evidence="16" id="KW-1185">Reference proteome</keyword>
<dbReference type="Gene3D" id="3.30.450.20">
    <property type="entry name" value="PAS domain"/>
    <property type="match status" value="1"/>
</dbReference>